<protein>
    <submittedName>
        <fullName evidence="1">Uncharacterized protein</fullName>
    </submittedName>
</protein>
<keyword evidence="2" id="KW-1185">Reference proteome</keyword>
<gene>
    <name evidence="1" type="ORF">HJG63_010487</name>
</gene>
<name>A0A7J8ILZ0_ROUAE</name>
<comment type="caution">
    <text evidence="1">The sequence shown here is derived from an EMBL/GenBank/DDBJ whole genome shotgun (WGS) entry which is preliminary data.</text>
</comment>
<sequence>MSLSRVSRQGSSGRGFARVAAGDQGSEFCWAARRAPAASELLTRWTRRLITESACRVRGRRMPRMTPRVPFLLQSLHGARWAQLSPWWSAPALQPQARKPENKTHTFVWMSSRRQLALGQRGKGAGPAGSGG</sequence>
<accession>A0A7J8ILZ0</accession>
<reference evidence="1 2" key="1">
    <citation type="journal article" date="2020" name="Nature">
        <title>Six reference-quality genomes reveal evolution of bat adaptations.</title>
        <authorList>
            <person name="Jebb D."/>
            <person name="Huang Z."/>
            <person name="Pippel M."/>
            <person name="Hughes G.M."/>
            <person name="Lavrichenko K."/>
            <person name="Devanna P."/>
            <person name="Winkler S."/>
            <person name="Jermiin L.S."/>
            <person name="Skirmuntt E.C."/>
            <person name="Katzourakis A."/>
            <person name="Burkitt-Gray L."/>
            <person name="Ray D.A."/>
            <person name="Sullivan K.A.M."/>
            <person name="Roscito J.G."/>
            <person name="Kirilenko B.M."/>
            <person name="Davalos L.M."/>
            <person name="Corthals A.P."/>
            <person name="Power M.L."/>
            <person name="Jones G."/>
            <person name="Ransome R.D."/>
            <person name="Dechmann D.K.N."/>
            <person name="Locatelli A.G."/>
            <person name="Puechmaille S.J."/>
            <person name="Fedrigo O."/>
            <person name="Jarvis E.D."/>
            <person name="Hiller M."/>
            <person name="Vernes S.C."/>
            <person name="Myers E.W."/>
            <person name="Teeling E.C."/>
        </authorList>
    </citation>
    <scope>NUCLEOTIDE SEQUENCE [LARGE SCALE GENOMIC DNA]</scope>
    <source>
        <strain evidence="1">MRouAeg1</strain>
        <tissue evidence="1">Muscle</tissue>
    </source>
</reference>
<dbReference type="EMBL" id="JACASE010000003">
    <property type="protein sequence ID" value="KAF6485230.1"/>
    <property type="molecule type" value="Genomic_DNA"/>
</dbReference>
<proteinExistence type="predicted"/>
<organism evidence="1 2">
    <name type="scientific">Rousettus aegyptiacus</name>
    <name type="common">Egyptian fruit bat</name>
    <name type="synonym">Pteropus aegyptiacus</name>
    <dbReference type="NCBI Taxonomy" id="9407"/>
    <lineage>
        <taxon>Eukaryota</taxon>
        <taxon>Metazoa</taxon>
        <taxon>Chordata</taxon>
        <taxon>Craniata</taxon>
        <taxon>Vertebrata</taxon>
        <taxon>Euteleostomi</taxon>
        <taxon>Mammalia</taxon>
        <taxon>Eutheria</taxon>
        <taxon>Laurasiatheria</taxon>
        <taxon>Chiroptera</taxon>
        <taxon>Yinpterochiroptera</taxon>
        <taxon>Pteropodoidea</taxon>
        <taxon>Pteropodidae</taxon>
        <taxon>Rousettinae</taxon>
        <taxon>Rousettus</taxon>
    </lineage>
</organism>
<evidence type="ECO:0000313" key="1">
    <source>
        <dbReference type="EMBL" id="KAF6485230.1"/>
    </source>
</evidence>
<dbReference type="AlphaFoldDB" id="A0A7J8ILZ0"/>
<dbReference type="Proteomes" id="UP000593571">
    <property type="component" value="Unassembled WGS sequence"/>
</dbReference>
<evidence type="ECO:0000313" key="2">
    <source>
        <dbReference type="Proteomes" id="UP000593571"/>
    </source>
</evidence>